<evidence type="ECO:0000313" key="1">
    <source>
        <dbReference type="EMBL" id="EDM03613.1"/>
    </source>
</evidence>
<reference evidence="2" key="1">
    <citation type="submission" date="2005-09" db="EMBL/GenBank/DDBJ databases">
        <authorList>
            <person name="Mural R.J."/>
            <person name="Li P.W."/>
            <person name="Adams M.D."/>
            <person name="Amanatides P.G."/>
            <person name="Baden-Tillson H."/>
            <person name="Barnstead M."/>
            <person name="Chin S.H."/>
            <person name="Dew I."/>
            <person name="Evans C.A."/>
            <person name="Ferriera S."/>
            <person name="Flanigan M."/>
            <person name="Fosler C."/>
            <person name="Glodek A."/>
            <person name="Gu Z."/>
            <person name="Holt R.A."/>
            <person name="Jennings D."/>
            <person name="Kraft C.L."/>
            <person name="Lu F."/>
            <person name="Nguyen T."/>
            <person name="Nusskern D.R."/>
            <person name="Pfannkoch C.M."/>
            <person name="Sitter C."/>
            <person name="Sutton G.G."/>
            <person name="Venter J.C."/>
            <person name="Wang Z."/>
            <person name="Woodage T."/>
            <person name="Zheng X.H."/>
            <person name="Zhong F."/>
        </authorList>
    </citation>
    <scope>NUCLEOTIDE SEQUENCE [LARGE SCALE GENOMIC DNA]</scope>
    <source>
        <strain>BN</strain>
        <strain evidence="2">Sprague-Dawley</strain>
    </source>
</reference>
<accession>A6HC58</accession>
<dbReference type="Proteomes" id="UP000234681">
    <property type="component" value="Chromosome 6"/>
</dbReference>
<evidence type="ECO:0000313" key="2">
    <source>
        <dbReference type="Proteomes" id="UP000234681"/>
    </source>
</evidence>
<organism evidence="1 2">
    <name type="scientific">Rattus norvegicus</name>
    <name type="common">Rat</name>
    <dbReference type="NCBI Taxonomy" id="10116"/>
    <lineage>
        <taxon>Eukaryota</taxon>
        <taxon>Metazoa</taxon>
        <taxon>Chordata</taxon>
        <taxon>Craniata</taxon>
        <taxon>Vertebrata</taxon>
        <taxon>Euteleostomi</taxon>
        <taxon>Mammalia</taxon>
        <taxon>Eutheria</taxon>
        <taxon>Euarchontoglires</taxon>
        <taxon>Glires</taxon>
        <taxon>Rodentia</taxon>
        <taxon>Myomorpha</taxon>
        <taxon>Muroidea</taxon>
        <taxon>Muridae</taxon>
        <taxon>Murinae</taxon>
        <taxon>Rattus</taxon>
    </lineage>
</organism>
<dbReference type="AlphaFoldDB" id="A6HC58"/>
<name>A6HC58_RAT</name>
<dbReference type="EMBL" id="CH473947">
    <property type="protein sequence ID" value="EDM03613.1"/>
    <property type="molecule type" value="Genomic_DNA"/>
</dbReference>
<protein>
    <submittedName>
        <fullName evidence="1">RCG62154</fullName>
    </submittedName>
</protein>
<sequence>MSTMDLASLGETHATRTQGIQVGKSYSWSKESHGVPRFICSYI</sequence>
<proteinExistence type="predicted"/>
<gene>
    <name evidence="1" type="ORF">rCG_62154</name>
</gene>